<accession>A0A0M0GDJ5</accession>
<organism evidence="2 3">
    <name type="scientific">Sporosarcina globispora</name>
    <name type="common">Bacillus globisporus</name>
    <dbReference type="NCBI Taxonomy" id="1459"/>
    <lineage>
        <taxon>Bacteria</taxon>
        <taxon>Bacillati</taxon>
        <taxon>Bacillota</taxon>
        <taxon>Bacilli</taxon>
        <taxon>Bacillales</taxon>
        <taxon>Caryophanaceae</taxon>
        <taxon>Sporosarcina</taxon>
    </lineage>
</organism>
<dbReference type="GO" id="GO:0008289">
    <property type="term" value="F:lipid binding"/>
    <property type="evidence" value="ECO:0007669"/>
    <property type="project" value="UniProtKB-KW"/>
</dbReference>
<keyword evidence="1" id="KW-0446">Lipid-binding</keyword>
<proteinExistence type="predicted"/>
<evidence type="ECO:0000256" key="1">
    <source>
        <dbReference type="ARBA" id="ARBA00023121"/>
    </source>
</evidence>
<dbReference type="OrthoDB" id="9775494at2"/>
<dbReference type="Gene3D" id="3.40.50.10170">
    <property type="match status" value="1"/>
</dbReference>
<dbReference type="EMBL" id="LGUF01000007">
    <property type="protein sequence ID" value="KON87496.1"/>
    <property type="molecule type" value="Genomic_DNA"/>
</dbReference>
<dbReference type="Proteomes" id="UP000037109">
    <property type="component" value="Unassembled WGS sequence"/>
</dbReference>
<reference evidence="3" key="1">
    <citation type="submission" date="2015-07" db="EMBL/GenBank/DDBJ databases">
        <title>Fjat-10036 dsm4.</title>
        <authorList>
            <person name="Liu B."/>
            <person name="Wang J."/>
            <person name="Zhu Y."/>
            <person name="Liu G."/>
            <person name="Chen Q."/>
            <person name="Chen Z."/>
            <person name="Lan J."/>
            <person name="Che J."/>
            <person name="Ge C."/>
            <person name="Shi H."/>
            <person name="Pan Z."/>
            <person name="Liu X."/>
        </authorList>
    </citation>
    <scope>NUCLEOTIDE SEQUENCE [LARGE SCALE GENOMIC DNA]</scope>
    <source>
        <strain evidence="3">DSM 4</strain>
    </source>
</reference>
<gene>
    <name evidence="2" type="ORF">AF332_12100</name>
</gene>
<dbReference type="Gene3D" id="3.30.1180.10">
    <property type="match status" value="1"/>
</dbReference>
<dbReference type="NCBIfam" id="TIGR00762">
    <property type="entry name" value="DegV"/>
    <property type="match status" value="1"/>
</dbReference>
<dbReference type="STRING" id="1459.AF332_12100"/>
<sequence>MAKIAWVTDSTAFLNNDLRNNPDLYQIPMTIIMDGKEFTDGVDLTPEELYASLKTLDTPPKTSQPSIGAFRDLYENLKKNYDCIIAVLVSAKLSGTVSSSEQAAQLVDIPVYSIDSKILSYPLTRLILKGMELEEAGLGVKDIISKLVTLRNTGETYVLIGSLEQLHRSGRMSGVQFFLGSMLNIKPIISVHDGELSVKEKARSERKAKDKIVNLLRSAHEKKTLKEVFILYGLHPEEAETWKKELQEEFTGIEFGCYSLGATIGVHAGENTLGISWLNGLE</sequence>
<dbReference type="InterPro" id="IPR043168">
    <property type="entry name" value="DegV_C"/>
</dbReference>
<dbReference type="InterPro" id="IPR003797">
    <property type="entry name" value="DegV"/>
</dbReference>
<dbReference type="PATRIC" id="fig|1459.3.peg.2610"/>
<dbReference type="InterPro" id="IPR050270">
    <property type="entry name" value="DegV_domain_contain"/>
</dbReference>
<dbReference type="AlphaFoldDB" id="A0A0M0GDJ5"/>
<dbReference type="PROSITE" id="PS51482">
    <property type="entry name" value="DEGV"/>
    <property type="match status" value="1"/>
</dbReference>
<protein>
    <submittedName>
        <fullName evidence="2">Fatty acid-binding protein DegV</fullName>
    </submittedName>
</protein>
<comment type="caution">
    <text evidence="2">The sequence shown here is derived from an EMBL/GenBank/DDBJ whole genome shotgun (WGS) entry which is preliminary data.</text>
</comment>
<evidence type="ECO:0000313" key="2">
    <source>
        <dbReference type="EMBL" id="KON87496.1"/>
    </source>
</evidence>
<dbReference type="PANTHER" id="PTHR33434:SF2">
    <property type="entry name" value="FATTY ACID-BINDING PROTEIN TM_1468"/>
    <property type="match status" value="1"/>
</dbReference>
<dbReference type="RefSeq" id="WP_053434854.1">
    <property type="nucleotide sequence ID" value="NZ_LGUF01000007.1"/>
</dbReference>
<dbReference type="SUPFAM" id="SSF82549">
    <property type="entry name" value="DAK1/DegV-like"/>
    <property type="match status" value="1"/>
</dbReference>
<dbReference type="PANTHER" id="PTHR33434">
    <property type="entry name" value="DEGV DOMAIN-CONTAINING PROTEIN DR_1986-RELATED"/>
    <property type="match status" value="1"/>
</dbReference>
<name>A0A0M0GDJ5_SPOGL</name>
<keyword evidence="3" id="KW-1185">Reference proteome</keyword>
<dbReference type="Pfam" id="PF02645">
    <property type="entry name" value="DegV"/>
    <property type="match status" value="1"/>
</dbReference>
<evidence type="ECO:0000313" key="3">
    <source>
        <dbReference type="Proteomes" id="UP000037109"/>
    </source>
</evidence>